<sequence>MFPWRISMHLLSWTTAFSSFSTETADYAGIIETSEGAKARALCLMLMCVQKLRILNKFGRRGRRRQTEFLIRRTEVQRVESLVKMEKKEAKLRSKSGQI</sequence>
<evidence type="ECO:0000313" key="3">
    <source>
        <dbReference type="Proteomes" id="UP000006729"/>
    </source>
</evidence>
<feature type="chain" id="PRO_5018153173" description="Secreted protein" evidence="1">
    <location>
        <begin position="17"/>
        <end position="99"/>
    </location>
</feature>
<dbReference type="Proteomes" id="UP000006729">
    <property type="component" value="Chromosome 6"/>
</dbReference>
<dbReference type="InParanoid" id="A0A3N7F5F0"/>
<reference evidence="2 3" key="1">
    <citation type="journal article" date="2006" name="Science">
        <title>The genome of black cottonwood, Populus trichocarpa (Torr. &amp; Gray).</title>
        <authorList>
            <person name="Tuskan G.A."/>
            <person name="Difazio S."/>
            <person name="Jansson S."/>
            <person name="Bohlmann J."/>
            <person name="Grigoriev I."/>
            <person name="Hellsten U."/>
            <person name="Putnam N."/>
            <person name="Ralph S."/>
            <person name="Rombauts S."/>
            <person name="Salamov A."/>
            <person name="Schein J."/>
            <person name="Sterck L."/>
            <person name="Aerts A."/>
            <person name="Bhalerao R.R."/>
            <person name="Bhalerao R.P."/>
            <person name="Blaudez D."/>
            <person name="Boerjan W."/>
            <person name="Brun A."/>
            <person name="Brunner A."/>
            <person name="Busov V."/>
            <person name="Campbell M."/>
            <person name="Carlson J."/>
            <person name="Chalot M."/>
            <person name="Chapman J."/>
            <person name="Chen G.L."/>
            <person name="Cooper D."/>
            <person name="Coutinho P.M."/>
            <person name="Couturier J."/>
            <person name="Covert S."/>
            <person name="Cronk Q."/>
            <person name="Cunningham R."/>
            <person name="Davis J."/>
            <person name="Degroeve S."/>
            <person name="Dejardin A."/>
            <person name="Depamphilis C."/>
            <person name="Detter J."/>
            <person name="Dirks B."/>
            <person name="Dubchak I."/>
            <person name="Duplessis S."/>
            <person name="Ehlting J."/>
            <person name="Ellis B."/>
            <person name="Gendler K."/>
            <person name="Goodstein D."/>
            <person name="Gribskov M."/>
            <person name="Grimwood J."/>
            <person name="Groover A."/>
            <person name="Gunter L."/>
            <person name="Hamberger B."/>
            <person name="Heinze B."/>
            <person name="Helariutta Y."/>
            <person name="Henrissat B."/>
            <person name="Holligan D."/>
            <person name="Holt R."/>
            <person name="Huang W."/>
            <person name="Islam-Faridi N."/>
            <person name="Jones S."/>
            <person name="Jones-Rhoades M."/>
            <person name="Jorgensen R."/>
            <person name="Joshi C."/>
            <person name="Kangasjarvi J."/>
            <person name="Karlsson J."/>
            <person name="Kelleher C."/>
            <person name="Kirkpatrick R."/>
            <person name="Kirst M."/>
            <person name="Kohler A."/>
            <person name="Kalluri U."/>
            <person name="Larimer F."/>
            <person name="Leebens-Mack J."/>
            <person name="Leple J.C."/>
            <person name="Locascio P."/>
            <person name="Lou Y."/>
            <person name="Lucas S."/>
            <person name="Martin F."/>
            <person name="Montanini B."/>
            <person name="Napoli C."/>
            <person name="Nelson D.R."/>
            <person name="Nelson C."/>
            <person name="Nieminen K."/>
            <person name="Nilsson O."/>
            <person name="Pereda V."/>
            <person name="Peter G."/>
            <person name="Philippe R."/>
            <person name="Pilate G."/>
            <person name="Poliakov A."/>
            <person name="Razumovskaya J."/>
            <person name="Richardson P."/>
            <person name="Rinaldi C."/>
            <person name="Ritland K."/>
            <person name="Rouze P."/>
            <person name="Ryaboy D."/>
            <person name="Schmutz J."/>
            <person name="Schrader J."/>
            <person name="Segerman B."/>
            <person name="Shin H."/>
            <person name="Siddiqui A."/>
            <person name="Sterky F."/>
            <person name="Terry A."/>
            <person name="Tsai C.J."/>
            <person name="Uberbacher E."/>
            <person name="Unneberg P."/>
            <person name="Vahala J."/>
            <person name="Wall K."/>
            <person name="Wessler S."/>
            <person name="Yang G."/>
            <person name="Yin T."/>
            <person name="Douglas C."/>
            <person name="Marra M."/>
            <person name="Sandberg G."/>
            <person name="Van de Peer Y."/>
            <person name="Rokhsar D."/>
        </authorList>
    </citation>
    <scope>NUCLEOTIDE SEQUENCE [LARGE SCALE GENOMIC DNA]</scope>
    <source>
        <strain evidence="3">cv. Nisqually</strain>
    </source>
</reference>
<gene>
    <name evidence="2" type="ORF">POPTR_006G265150</name>
</gene>
<keyword evidence="3" id="KW-1185">Reference proteome</keyword>
<feature type="signal peptide" evidence="1">
    <location>
        <begin position="1"/>
        <end position="16"/>
    </location>
</feature>
<evidence type="ECO:0008006" key="4">
    <source>
        <dbReference type="Google" id="ProtNLM"/>
    </source>
</evidence>
<name>A0A3N7F5F0_POPTR</name>
<accession>A0A3N7F5F0</accession>
<dbReference type="AlphaFoldDB" id="A0A3N7F5F0"/>
<dbReference type="EMBL" id="CM009295">
    <property type="protein sequence ID" value="RQO92247.1"/>
    <property type="molecule type" value="Genomic_DNA"/>
</dbReference>
<keyword evidence="1" id="KW-0732">Signal</keyword>
<protein>
    <recommendedName>
        <fullName evidence="4">Secreted protein</fullName>
    </recommendedName>
</protein>
<evidence type="ECO:0000313" key="2">
    <source>
        <dbReference type="EMBL" id="RQO92247.1"/>
    </source>
</evidence>
<organism evidence="2 3">
    <name type="scientific">Populus trichocarpa</name>
    <name type="common">Western balsam poplar</name>
    <name type="synonym">Populus balsamifera subsp. trichocarpa</name>
    <dbReference type="NCBI Taxonomy" id="3694"/>
    <lineage>
        <taxon>Eukaryota</taxon>
        <taxon>Viridiplantae</taxon>
        <taxon>Streptophyta</taxon>
        <taxon>Embryophyta</taxon>
        <taxon>Tracheophyta</taxon>
        <taxon>Spermatophyta</taxon>
        <taxon>Magnoliopsida</taxon>
        <taxon>eudicotyledons</taxon>
        <taxon>Gunneridae</taxon>
        <taxon>Pentapetalae</taxon>
        <taxon>rosids</taxon>
        <taxon>fabids</taxon>
        <taxon>Malpighiales</taxon>
        <taxon>Salicaceae</taxon>
        <taxon>Saliceae</taxon>
        <taxon>Populus</taxon>
    </lineage>
</organism>
<evidence type="ECO:0000256" key="1">
    <source>
        <dbReference type="SAM" id="SignalP"/>
    </source>
</evidence>
<proteinExistence type="predicted"/>